<keyword evidence="3" id="KW-1185">Reference proteome</keyword>
<evidence type="ECO:0000313" key="3">
    <source>
        <dbReference type="Proteomes" id="UP000572051"/>
    </source>
</evidence>
<protein>
    <submittedName>
        <fullName evidence="2">Transcriptional regulator with XRE-family HTH domain</fullName>
    </submittedName>
</protein>
<dbReference type="SMART" id="SM00530">
    <property type="entry name" value="HTH_XRE"/>
    <property type="match status" value="1"/>
</dbReference>
<evidence type="ECO:0000259" key="1">
    <source>
        <dbReference type="PROSITE" id="PS50943"/>
    </source>
</evidence>
<dbReference type="InterPro" id="IPR001387">
    <property type="entry name" value="Cro/C1-type_HTH"/>
</dbReference>
<name>A0A7Z0ETQ2_9ACTN</name>
<dbReference type="CDD" id="cd00093">
    <property type="entry name" value="HTH_XRE"/>
    <property type="match status" value="1"/>
</dbReference>
<feature type="domain" description="HTH cro/C1-type" evidence="1">
    <location>
        <begin position="11"/>
        <end position="65"/>
    </location>
</feature>
<evidence type="ECO:0000313" key="2">
    <source>
        <dbReference type="EMBL" id="NYJ38123.1"/>
    </source>
</evidence>
<dbReference type="InterPro" id="IPR010982">
    <property type="entry name" value="Lambda_DNA-bd_dom_sf"/>
</dbReference>
<dbReference type="Pfam" id="PF13560">
    <property type="entry name" value="HTH_31"/>
    <property type="match status" value="1"/>
</dbReference>
<reference evidence="2 3" key="1">
    <citation type="submission" date="2020-07" db="EMBL/GenBank/DDBJ databases">
        <title>Sequencing the genomes of 1000 actinobacteria strains.</title>
        <authorList>
            <person name="Klenk H.-P."/>
        </authorList>
    </citation>
    <scope>NUCLEOTIDE SEQUENCE [LARGE SCALE GENOMIC DNA]</scope>
    <source>
        <strain evidence="2 3">DSM 44442</strain>
    </source>
</reference>
<gene>
    <name evidence="2" type="ORF">HNR10_006004</name>
</gene>
<dbReference type="RefSeq" id="WP_246406480.1">
    <property type="nucleotide sequence ID" value="NZ_JACCFS010000001.1"/>
</dbReference>
<comment type="caution">
    <text evidence="2">The sequence shown here is derived from an EMBL/GenBank/DDBJ whole genome shotgun (WGS) entry which is preliminary data.</text>
</comment>
<dbReference type="GO" id="GO:0003677">
    <property type="term" value="F:DNA binding"/>
    <property type="evidence" value="ECO:0007669"/>
    <property type="project" value="InterPro"/>
</dbReference>
<dbReference type="SUPFAM" id="SSF47413">
    <property type="entry name" value="lambda repressor-like DNA-binding domains"/>
    <property type="match status" value="1"/>
</dbReference>
<dbReference type="Proteomes" id="UP000572051">
    <property type="component" value="Unassembled WGS sequence"/>
</dbReference>
<dbReference type="AlphaFoldDB" id="A0A7Z0ETQ2"/>
<dbReference type="InterPro" id="IPR043917">
    <property type="entry name" value="DUF5753"/>
</dbReference>
<accession>A0A7Z0ETQ2</accession>
<dbReference type="PROSITE" id="PS50943">
    <property type="entry name" value="HTH_CROC1"/>
    <property type="match status" value="1"/>
</dbReference>
<organism evidence="2 3">
    <name type="scientific">Nocardiopsis aegyptia</name>
    <dbReference type="NCBI Taxonomy" id="220378"/>
    <lineage>
        <taxon>Bacteria</taxon>
        <taxon>Bacillati</taxon>
        <taxon>Actinomycetota</taxon>
        <taxon>Actinomycetes</taxon>
        <taxon>Streptosporangiales</taxon>
        <taxon>Nocardiopsidaceae</taxon>
        <taxon>Nocardiopsis</taxon>
    </lineage>
</organism>
<dbReference type="Gene3D" id="1.10.260.40">
    <property type="entry name" value="lambda repressor-like DNA-binding domains"/>
    <property type="match status" value="1"/>
</dbReference>
<proteinExistence type="predicted"/>
<dbReference type="EMBL" id="JACCFS010000001">
    <property type="protein sequence ID" value="NYJ38123.1"/>
    <property type="molecule type" value="Genomic_DNA"/>
</dbReference>
<dbReference type="Pfam" id="PF19054">
    <property type="entry name" value="DUF5753"/>
    <property type="match status" value="1"/>
</dbReference>
<sequence length="248" mass="26868">MTAPLGFPAVLARYLELSGLTQRALSARSRVSPASLSRYLSGKTRPSRGAVAALDTALGANGALLAAWENTVTDDLPPFLLDVDVLEREAVRIDLVSPLAVPGLLWCPSYAELAYEAGRRVRDVRRLAQLRSERLGQLSAKVSAVFPLAALTHAPDDVRAEQVAHLLDLPDRVRVHLLPEGTILMGFPGPFQVFKLPEGREVAVSDHLEGSQVHPDSALPRTRELVRDALALALPPQTSMVELRRMAA</sequence>